<dbReference type="InterPro" id="IPR006182">
    <property type="entry name" value="FliF_N_dom"/>
</dbReference>
<evidence type="ECO:0000256" key="1">
    <source>
        <dbReference type="ARBA" id="ARBA00004117"/>
    </source>
</evidence>
<dbReference type="GO" id="GO:0009431">
    <property type="term" value="C:bacterial-type flagellum basal body, MS ring"/>
    <property type="evidence" value="ECO:0007669"/>
    <property type="project" value="InterPro"/>
</dbReference>
<feature type="domain" description="Flagellar M-ring C-terminal" evidence="13">
    <location>
        <begin position="249"/>
        <end position="397"/>
    </location>
</feature>
<evidence type="ECO:0000256" key="5">
    <source>
        <dbReference type="ARBA" id="ARBA00022692"/>
    </source>
</evidence>
<feature type="domain" description="Flagellar M-ring N-terminal" evidence="12">
    <location>
        <begin position="46"/>
        <end position="220"/>
    </location>
</feature>
<reference evidence="14 15" key="1">
    <citation type="submission" date="2019-04" db="EMBL/GenBank/DDBJ databases">
        <authorList>
            <person name="Liu Q."/>
            <person name="Xin Y.-H."/>
        </authorList>
    </citation>
    <scope>NUCLEOTIDE SEQUENCE [LARGE SCALE GENOMIC DNA]</scope>
    <source>
        <strain evidence="14 15">AM23</strain>
    </source>
</reference>
<dbReference type="PANTHER" id="PTHR30046">
    <property type="entry name" value="FLAGELLAR M-RING PROTEIN"/>
    <property type="match status" value="1"/>
</dbReference>
<dbReference type="AlphaFoldDB" id="A0A4S5E131"/>
<evidence type="ECO:0000256" key="4">
    <source>
        <dbReference type="ARBA" id="ARBA00022475"/>
    </source>
</evidence>
<dbReference type="Gene3D" id="3.30.300.30">
    <property type="match status" value="1"/>
</dbReference>
<dbReference type="EMBL" id="SSWH01000013">
    <property type="protein sequence ID" value="THJ65048.1"/>
    <property type="molecule type" value="Genomic_DNA"/>
</dbReference>
<dbReference type="GO" id="GO:0003774">
    <property type="term" value="F:cytoskeletal motor activity"/>
    <property type="evidence" value="ECO:0007669"/>
    <property type="project" value="InterPro"/>
</dbReference>
<dbReference type="NCBIfam" id="TIGR00206">
    <property type="entry name" value="fliF"/>
    <property type="match status" value="1"/>
</dbReference>
<dbReference type="Proteomes" id="UP000305233">
    <property type="component" value="Unassembled WGS sequence"/>
</dbReference>
<keyword evidence="14" id="KW-0282">Flagellum</keyword>
<organism evidence="14 15">
    <name type="scientific">Arthrobacter echini</name>
    <dbReference type="NCBI Taxonomy" id="1529066"/>
    <lineage>
        <taxon>Bacteria</taxon>
        <taxon>Bacillati</taxon>
        <taxon>Actinomycetota</taxon>
        <taxon>Actinomycetes</taxon>
        <taxon>Micrococcales</taxon>
        <taxon>Micrococcaceae</taxon>
        <taxon>Arthrobacter</taxon>
    </lineage>
</organism>
<dbReference type="Pfam" id="PF08345">
    <property type="entry name" value="YscJ_FliF_C"/>
    <property type="match status" value="1"/>
</dbReference>
<dbReference type="InterPro" id="IPR043427">
    <property type="entry name" value="YscJ/FliF"/>
</dbReference>
<evidence type="ECO:0000256" key="6">
    <source>
        <dbReference type="ARBA" id="ARBA00022989"/>
    </source>
</evidence>
<dbReference type="Pfam" id="PF01514">
    <property type="entry name" value="YscJ_FliF"/>
    <property type="match status" value="1"/>
</dbReference>
<feature type="transmembrane region" description="Helical" evidence="11">
    <location>
        <begin position="424"/>
        <end position="446"/>
    </location>
</feature>
<evidence type="ECO:0000256" key="2">
    <source>
        <dbReference type="ARBA" id="ARBA00004651"/>
    </source>
</evidence>
<evidence type="ECO:0000259" key="13">
    <source>
        <dbReference type="Pfam" id="PF08345"/>
    </source>
</evidence>
<evidence type="ECO:0000256" key="9">
    <source>
        <dbReference type="PIRNR" id="PIRNR004862"/>
    </source>
</evidence>
<dbReference type="GO" id="GO:0005886">
    <property type="term" value="C:plasma membrane"/>
    <property type="evidence" value="ECO:0007669"/>
    <property type="project" value="UniProtKB-SubCell"/>
</dbReference>
<comment type="caution">
    <text evidence="14">The sequence shown here is derived from an EMBL/GenBank/DDBJ whole genome shotgun (WGS) entry which is preliminary data.</text>
</comment>
<dbReference type="GO" id="GO:0071973">
    <property type="term" value="P:bacterial-type flagellum-dependent cell motility"/>
    <property type="evidence" value="ECO:0007669"/>
    <property type="project" value="InterPro"/>
</dbReference>
<keyword evidence="10" id="KW-0175">Coiled coil</keyword>
<keyword evidence="5 11" id="KW-0812">Transmembrane</keyword>
<comment type="function">
    <text evidence="9">The M ring may be actively involved in energy transduction.</text>
</comment>
<evidence type="ECO:0000313" key="14">
    <source>
        <dbReference type="EMBL" id="THJ65048.1"/>
    </source>
</evidence>
<proteinExistence type="inferred from homology"/>
<keyword evidence="7 11" id="KW-0472">Membrane</keyword>
<comment type="subcellular location">
    <subcellularLocation>
        <location evidence="1 9">Bacterial flagellum basal body</location>
    </subcellularLocation>
    <subcellularLocation>
        <location evidence="2">Cell membrane</location>
        <topology evidence="2">Multi-pass membrane protein</topology>
    </subcellularLocation>
</comment>
<dbReference type="InterPro" id="IPR000067">
    <property type="entry name" value="FlgMring_FliF"/>
</dbReference>
<feature type="coiled-coil region" evidence="10">
    <location>
        <begin position="400"/>
        <end position="427"/>
    </location>
</feature>
<sequence length="546" mass="56285">MPSPMSTAATRLTDAVRSFTIAQRTIAIIGVAVLVLGGIALTSWLSKPSYTPLFSGLSGEDASTIVDQLQTDGVPYELTNGGGTILVPESNVYDQRIKAASAGLPSSSTAGYSLLDDMGVTSSEFQQSTTYKRALEGELAATVSAIDGVKTATVRLAIPEDTVFVSEQGTPTASVFVETTPGTTLSSSQVQAITHLTSASIDKMDPNDVAVIDAAGTVLSAVGVGATGGTDQQASDYEKRVGASLQAMLDRVVGVGNATVAVAADMARESGERVEETFTTPENAPALNESITTEAYEGAGGANAGVLGPDNIAVPEGGGNGEGTFNSETSTRNNAVNKITESTTVPAGGINRQTISVAVNQAATANLDVAALTDLVSSAAGIDAARGDVVTVEELRFNDADAAAAEDALAEAEAAQAEQERAELIRTLSIVAAILFAAIVVLIVYARRSRRQRREPLDLGELQGVYPAIPAPSTPAIDPAVALISPVEPAPNTTSIDVGAVQNALQEAAADTELQRMRSDIDQLAAQDPARTAEFLRSMMDDRQSV</sequence>
<keyword evidence="8 9" id="KW-0975">Bacterial flagellum</keyword>
<keyword evidence="15" id="KW-1185">Reference proteome</keyword>
<gene>
    <name evidence="14" type="primary">fliF</name>
    <name evidence="14" type="ORF">E8P82_13035</name>
</gene>
<dbReference type="PIRSF" id="PIRSF004862">
    <property type="entry name" value="FliF"/>
    <property type="match status" value="1"/>
</dbReference>
<keyword evidence="6 11" id="KW-1133">Transmembrane helix</keyword>
<evidence type="ECO:0000256" key="10">
    <source>
        <dbReference type="SAM" id="Coils"/>
    </source>
</evidence>
<protein>
    <recommendedName>
        <fullName evidence="9">Flagellar M-ring protein</fullName>
    </recommendedName>
</protein>
<evidence type="ECO:0000256" key="7">
    <source>
        <dbReference type="ARBA" id="ARBA00023136"/>
    </source>
</evidence>
<dbReference type="OrthoDB" id="9807026at2"/>
<evidence type="ECO:0000259" key="12">
    <source>
        <dbReference type="Pfam" id="PF01514"/>
    </source>
</evidence>
<evidence type="ECO:0000313" key="15">
    <source>
        <dbReference type="Proteomes" id="UP000305233"/>
    </source>
</evidence>
<dbReference type="PRINTS" id="PR01009">
    <property type="entry name" value="FLGMRINGFLIF"/>
</dbReference>
<evidence type="ECO:0000256" key="8">
    <source>
        <dbReference type="ARBA" id="ARBA00023143"/>
    </source>
</evidence>
<feature type="transmembrane region" description="Helical" evidence="11">
    <location>
        <begin position="21"/>
        <end position="45"/>
    </location>
</feature>
<name>A0A4S5E131_9MICC</name>
<dbReference type="InterPro" id="IPR045851">
    <property type="entry name" value="AMP-bd_C_sf"/>
</dbReference>
<evidence type="ECO:0000256" key="3">
    <source>
        <dbReference type="ARBA" id="ARBA00007971"/>
    </source>
</evidence>
<evidence type="ECO:0000256" key="11">
    <source>
        <dbReference type="SAM" id="Phobius"/>
    </source>
</evidence>
<keyword evidence="14" id="KW-0969">Cilium</keyword>
<accession>A0A4S5E131</accession>
<comment type="similarity">
    <text evidence="3 9">Belongs to the FliF family.</text>
</comment>
<keyword evidence="4" id="KW-1003">Cell membrane</keyword>
<dbReference type="InterPro" id="IPR013556">
    <property type="entry name" value="Flag_M-ring_C"/>
</dbReference>
<dbReference type="RefSeq" id="WP_136455486.1">
    <property type="nucleotide sequence ID" value="NZ_SSWH01000013.1"/>
</dbReference>
<keyword evidence="14" id="KW-0966">Cell projection</keyword>
<dbReference type="PANTHER" id="PTHR30046:SF0">
    <property type="entry name" value="FLAGELLAR M-RING PROTEIN"/>
    <property type="match status" value="1"/>
</dbReference>